<dbReference type="Pfam" id="PF00575">
    <property type="entry name" value="S1"/>
    <property type="match status" value="1"/>
</dbReference>
<dbReference type="InterPro" id="IPR011805">
    <property type="entry name" value="RNase_R"/>
</dbReference>
<keyword evidence="6 7" id="KW-0694">RNA-binding</keyword>
<dbReference type="NCBIfam" id="TIGR00358">
    <property type="entry name" value="3_prime_RNase"/>
    <property type="match status" value="1"/>
</dbReference>
<keyword evidence="5 7" id="KW-0269">Exonuclease</keyword>
<evidence type="ECO:0000256" key="4">
    <source>
        <dbReference type="ARBA" id="ARBA00022801"/>
    </source>
</evidence>
<accession>A0ABY5DNC6</accession>
<keyword evidence="4 7" id="KW-0378">Hydrolase</keyword>
<evidence type="ECO:0000313" key="9">
    <source>
        <dbReference type="EMBL" id="UTC24949.1"/>
    </source>
</evidence>
<dbReference type="SUPFAM" id="SSF50249">
    <property type="entry name" value="Nucleic acid-binding proteins"/>
    <property type="match status" value="2"/>
</dbReference>
<dbReference type="InterPro" id="IPR050180">
    <property type="entry name" value="RNR_Ribonuclease"/>
</dbReference>
<keyword evidence="10" id="KW-1185">Reference proteome</keyword>
<keyword evidence="3 7" id="KW-0540">Nuclease</keyword>
<keyword evidence="2 7" id="KW-0963">Cytoplasm</keyword>
<evidence type="ECO:0000256" key="2">
    <source>
        <dbReference type="ARBA" id="ARBA00022490"/>
    </source>
</evidence>
<dbReference type="InterPro" id="IPR022966">
    <property type="entry name" value="RNase_II/R_CS"/>
</dbReference>
<evidence type="ECO:0000313" key="10">
    <source>
        <dbReference type="Proteomes" id="UP001055955"/>
    </source>
</evidence>
<comment type="similarity">
    <text evidence="7">Belongs to the RNR ribonuclease family. RNase R subfamily.</text>
</comment>
<gene>
    <name evidence="7 9" type="primary">rnr</name>
    <name evidence="9" type="ORF">MMH89_02150</name>
</gene>
<dbReference type="Pfam" id="PF00773">
    <property type="entry name" value="RNB"/>
    <property type="match status" value="1"/>
</dbReference>
<dbReference type="InterPro" id="IPR001900">
    <property type="entry name" value="RNase_II/R"/>
</dbReference>
<dbReference type="PROSITE" id="PS01175">
    <property type="entry name" value="RIBONUCLEASE_II"/>
    <property type="match status" value="1"/>
</dbReference>
<evidence type="ECO:0000256" key="6">
    <source>
        <dbReference type="ARBA" id="ARBA00022884"/>
    </source>
</evidence>
<dbReference type="Gene3D" id="2.40.50.140">
    <property type="entry name" value="Nucleic acid-binding proteins"/>
    <property type="match status" value="1"/>
</dbReference>
<dbReference type="InterPro" id="IPR003029">
    <property type="entry name" value="S1_domain"/>
</dbReference>
<evidence type="ECO:0000256" key="3">
    <source>
        <dbReference type="ARBA" id="ARBA00022722"/>
    </source>
</evidence>
<dbReference type="NCBIfam" id="TIGR02063">
    <property type="entry name" value="RNase_R"/>
    <property type="match status" value="1"/>
</dbReference>
<evidence type="ECO:0000256" key="1">
    <source>
        <dbReference type="ARBA" id="ARBA00001849"/>
    </source>
</evidence>
<evidence type="ECO:0000259" key="8">
    <source>
        <dbReference type="PROSITE" id="PS50126"/>
    </source>
</evidence>
<sequence length="694" mass="79001">MSNPIDRDSEHSYNNYDYPIPSREIILSVLSSKPMLLEDALDALNVKGWARDAVGKRLEAMWRDDQVEKSKEGYFISSESMLVEARIESSKSGDLMVQIGGCKLLLSYRHSQGIFPHDKVMVRVPNPVTEKSKPIPIKVLESCSRHIVCHVSSHKGRKRLLPFDKRIKHFLDLKKINTYKEGVILLVKRAEKQPNRRQISVVPVSEIGSANTPGIEREIARNLFHLHGDWDSSLMPNLQDEIDEQLATRTSWVDLPFVTIDGSDAKDFDDAVYATKTKSGYQLYVAIADVAHYIKQGSEIDIEARSRGNSVYFPGFVIPMLPEYLSNEYCSLKPDVNRLAMGACMDIDHKGNVTNCTVQRVVIRSHARLIYEDVTEMIKNEQYPDHISQSMSALNEVAHLLHKKRVEQGAIEFSSSEPKFDFSEDRTVCNIRKVQRGWAHQLIEECMLCANQSIGQFLNEHNQPFIKRSHDAPSADRVENLREYLAFHRIEMPLNPKPKDFQQVLNQAPKPMKSVIEPLLLRTMSQAHYSAEDDHHFALSCTNYTHFTSPIRRYVDLTVHRALLSVLDGQQGLEDLESIASSCSQTERHADEASWFAQAWLKTQYISSHVNQVFTGRVISVTHFGLFVELDKFPIEGLIHISNLGSERFVYDQESLVLRGKSSNKVYMQGKSIKVVVVRAAVLTQQVDFHLAEN</sequence>
<dbReference type="PROSITE" id="PS50126">
    <property type="entry name" value="S1"/>
    <property type="match status" value="1"/>
</dbReference>
<protein>
    <recommendedName>
        <fullName evidence="7">Ribonuclease R</fullName>
        <shortName evidence="7">RNase R</shortName>
        <ecNumber evidence="7">3.1.13.1</ecNumber>
    </recommendedName>
</protein>
<dbReference type="Proteomes" id="UP001055955">
    <property type="component" value="Chromosome"/>
</dbReference>
<dbReference type="CDD" id="cd04471">
    <property type="entry name" value="S1_RNase_R"/>
    <property type="match status" value="1"/>
</dbReference>
<feature type="domain" description="S1 motif" evidence="8">
    <location>
        <begin position="611"/>
        <end position="692"/>
    </location>
</feature>
<reference evidence="9 10" key="1">
    <citation type="journal article" date="2022" name="Nat. Microbiol.">
        <title>The microbiome of a bacterivorous marine choanoflagellate contains a resource-demanding obligate bacterial associate.</title>
        <authorList>
            <person name="Needham D.M."/>
            <person name="Poirier C."/>
            <person name="Bachy C."/>
            <person name="George E.E."/>
            <person name="Wilken S."/>
            <person name="Yung C.C.M."/>
            <person name="Limardo A.J."/>
            <person name="Morando M."/>
            <person name="Sudek L."/>
            <person name="Malmstrom R.R."/>
            <person name="Keeling P.J."/>
            <person name="Santoro A.E."/>
            <person name="Worden A.Z."/>
        </authorList>
    </citation>
    <scope>NUCLEOTIDE SEQUENCE [LARGE SCALE GENOMIC DNA]</scope>
    <source>
        <strain evidence="9 10">Comchoano-1</strain>
    </source>
</reference>
<comment type="catalytic activity">
    <reaction evidence="1 7">
        <text>Exonucleolytic cleavage in the 3'- to 5'-direction to yield nucleoside 5'-phosphates.</text>
        <dbReference type="EC" id="3.1.13.1"/>
    </reaction>
</comment>
<organism evidence="9 10">
    <name type="scientific">Candidatus Comchoanobacter bicostacola</name>
    <dbReference type="NCBI Taxonomy" id="2919598"/>
    <lineage>
        <taxon>Bacteria</taxon>
        <taxon>Pseudomonadati</taxon>
        <taxon>Pseudomonadota</taxon>
        <taxon>Gammaproteobacteria</taxon>
        <taxon>Candidatus Comchoanobacterales</taxon>
        <taxon>Candidatus Comchoanobacteraceae</taxon>
        <taxon>Candidatus Comchoanobacter</taxon>
    </lineage>
</organism>
<comment type="subcellular location">
    <subcellularLocation>
        <location evidence="7">Cytoplasm</location>
    </subcellularLocation>
</comment>
<dbReference type="SMART" id="SM00316">
    <property type="entry name" value="S1"/>
    <property type="match status" value="1"/>
</dbReference>
<dbReference type="HAMAP" id="MF_01895">
    <property type="entry name" value="RNase_R"/>
    <property type="match status" value="1"/>
</dbReference>
<dbReference type="SMART" id="SM00955">
    <property type="entry name" value="RNB"/>
    <property type="match status" value="1"/>
</dbReference>
<dbReference type="RefSeq" id="WP_258568738.1">
    <property type="nucleotide sequence ID" value="NZ_CP092900.1"/>
</dbReference>
<comment type="function">
    <text evidence="7">3'-5' exoribonuclease that releases 5'-nucleoside monophosphates and is involved in maturation of structured RNAs.</text>
</comment>
<dbReference type="PANTHER" id="PTHR23355:SF9">
    <property type="entry name" value="DIS3-LIKE EXONUCLEASE 2"/>
    <property type="match status" value="1"/>
</dbReference>
<dbReference type="EC" id="3.1.13.1" evidence="7"/>
<dbReference type="EMBL" id="CP092900">
    <property type="protein sequence ID" value="UTC24949.1"/>
    <property type="molecule type" value="Genomic_DNA"/>
</dbReference>
<dbReference type="PANTHER" id="PTHR23355">
    <property type="entry name" value="RIBONUCLEASE"/>
    <property type="match status" value="1"/>
</dbReference>
<evidence type="ECO:0000256" key="5">
    <source>
        <dbReference type="ARBA" id="ARBA00022839"/>
    </source>
</evidence>
<dbReference type="InterPro" id="IPR004476">
    <property type="entry name" value="RNase_II/RNase_R"/>
</dbReference>
<name>A0ABY5DNC6_9GAMM</name>
<evidence type="ECO:0000256" key="7">
    <source>
        <dbReference type="HAMAP-Rule" id="MF_01895"/>
    </source>
</evidence>
<dbReference type="InterPro" id="IPR012340">
    <property type="entry name" value="NA-bd_OB-fold"/>
</dbReference>
<proteinExistence type="inferred from homology"/>